<feature type="region of interest" description="Disordered" evidence="10">
    <location>
        <begin position="212"/>
        <end position="252"/>
    </location>
</feature>
<keyword evidence="4" id="KW-0597">Phosphoprotein</keyword>
<dbReference type="InterPro" id="IPR028088">
    <property type="entry name" value="Spt6_HTH_DNA-bd_dom"/>
</dbReference>
<dbReference type="Gene3D" id="1.10.10.2740">
    <property type="entry name" value="Spt6, Death-like domain"/>
    <property type="match status" value="1"/>
</dbReference>
<dbReference type="Pfam" id="PF17674">
    <property type="entry name" value="HHH_9"/>
    <property type="match status" value="1"/>
</dbReference>
<evidence type="ECO:0000256" key="8">
    <source>
        <dbReference type="ARBA" id="ARBA00070625"/>
    </source>
</evidence>
<name>A0A9Q1HEL5_HOLLE</name>
<dbReference type="FunFam" id="3.30.505.10:FF:000030">
    <property type="entry name" value="Transcription elongation factor spt6"/>
    <property type="match status" value="1"/>
</dbReference>
<comment type="function">
    <text evidence="9">Histone H3-H4 chaperone that plays a role in maintenance of chromatin structure during RNA polymerase II transcription elongation.</text>
</comment>
<dbReference type="InterPro" id="IPR042066">
    <property type="entry name" value="Spt6_death-like"/>
</dbReference>
<dbReference type="InterPro" id="IPR035019">
    <property type="entry name" value="Spt6_SH2_N"/>
</dbReference>
<dbReference type="InterPro" id="IPR028083">
    <property type="entry name" value="Spt6_acidic_N_dom"/>
</dbReference>
<dbReference type="SUPFAM" id="SSF55550">
    <property type="entry name" value="SH2 domain"/>
    <property type="match status" value="1"/>
</dbReference>
<evidence type="ECO:0000256" key="1">
    <source>
        <dbReference type="ARBA" id="ARBA00004123"/>
    </source>
</evidence>
<dbReference type="FunFam" id="1.10.3500.10:FF:000006">
    <property type="entry name" value="Transcription elongation factor spt6"/>
    <property type="match status" value="1"/>
</dbReference>
<dbReference type="PROSITE" id="PS50126">
    <property type="entry name" value="S1"/>
    <property type="match status" value="1"/>
</dbReference>
<feature type="compositionally biased region" description="Basic residues" evidence="10">
    <location>
        <begin position="240"/>
        <end position="252"/>
    </location>
</feature>
<dbReference type="GO" id="GO:0003746">
    <property type="term" value="F:translation elongation factor activity"/>
    <property type="evidence" value="ECO:0007669"/>
    <property type="project" value="UniProtKB-KW"/>
</dbReference>
<keyword evidence="13" id="KW-1185">Reference proteome</keyword>
<keyword evidence="12" id="KW-0648">Protein biosynthesis</keyword>
<dbReference type="GO" id="GO:0140673">
    <property type="term" value="P:transcription elongation-coupled chromatin remodeling"/>
    <property type="evidence" value="ECO:0007669"/>
    <property type="project" value="InterPro"/>
</dbReference>
<dbReference type="Pfam" id="PF14641">
    <property type="entry name" value="HTH_44"/>
    <property type="match status" value="1"/>
</dbReference>
<dbReference type="CDD" id="cd00164">
    <property type="entry name" value="S1_like"/>
    <property type="match status" value="1"/>
</dbReference>
<feature type="domain" description="S1 motif" evidence="11">
    <location>
        <begin position="1255"/>
        <end position="1310"/>
    </location>
</feature>
<dbReference type="SUPFAM" id="SSF50249">
    <property type="entry name" value="Nucleic acid-binding proteins"/>
    <property type="match status" value="1"/>
</dbReference>
<feature type="compositionally biased region" description="Polar residues" evidence="10">
    <location>
        <begin position="1636"/>
        <end position="1707"/>
    </location>
</feature>
<dbReference type="Pfam" id="PF14633">
    <property type="entry name" value="SH2_2"/>
    <property type="match status" value="1"/>
</dbReference>
<dbReference type="FunFam" id="3.30.420.140:FF:000004">
    <property type="entry name" value="Transcription elongation factor spt6"/>
    <property type="match status" value="1"/>
</dbReference>
<dbReference type="Gene3D" id="3.30.505.10">
    <property type="entry name" value="SH2 domain"/>
    <property type="match status" value="2"/>
</dbReference>
<dbReference type="InterPro" id="IPR012337">
    <property type="entry name" value="RNaseH-like_sf"/>
</dbReference>
<dbReference type="Pfam" id="PF00575">
    <property type="entry name" value="S1"/>
    <property type="match status" value="1"/>
</dbReference>
<dbReference type="Gene3D" id="1.10.3500.10">
    <property type="entry name" value="Tex N-terminal region-like"/>
    <property type="match status" value="1"/>
</dbReference>
<dbReference type="InterPro" id="IPR028231">
    <property type="entry name" value="Spt6_YqgF"/>
</dbReference>
<feature type="compositionally biased region" description="Acidic residues" evidence="10">
    <location>
        <begin position="99"/>
        <end position="119"/>
    </location>
</feature>
<feature type="compositionally biased region" description="Basic and acidic residues" evidence="10">
    <location>
        <begin position="1327"/>
        <end position="1346"/>
    </location>
</feature>
<dbReference type="InterPro" id="IPR037027">
    <property type="entry name" value="YqgF/RNaseH-like_dom_sf"/>
</dbReference>
<dbReference type="Pfam" id="PF14635">
    <property type="entry name" value="HHH_7"/>
    <property type="match status" value="1"/>
</dbReference>
<dbReference type="InterPro" id="IPR032706">
    <property type="entry name" value="Spt6_HHH"/>
</dbReference>
<dbReference type="Gene3D" id="1.10.10.650">
    <property type="entry name" value="RuvA domain 2-like"/>
    <property type="match status" value="1"/>
</dbReference>
<dbReference type="FunFam" id="1.10.150.850:FF:000001">
    <property type="entry name" value="Transcription elongation factor spt6"/>
    <property type="match status" value="1"/>
</dbReference>
<keyword evidence="5 9" id="KW-0804">Transcription</keyword>
<evidence type="ECO:0000256" key="5">
    <source>
        <dbReference type="ARBA" id="ARBA00023163"/>
    </source>
</evidence>
<dbReference type="Gene3D" id="2.40.50.140">
    <property type="entry name" value="Nucleic acid-binding proteins"/>
    <property type="match status" value="1"/>
</dbReference>
<reference evidence="12" key="1">
    <citation type="submission" date="2021-10" db="EMBL/GenBank/DDBJ databases">
        <title>Tropical sea cucumber genome reveals ecological adaptation and Cuvierian tubules defense mechanism.</title>
        <authorList>
            <person name="Chen T."/>
        </authorList>
    </citation>
    <scope>NUCLEOTIDE SEQUENCE</scope>
    <source>
        <strain evidence="12">Nanhai2018</strain>
        <tissue evidence="12">Muscle</tissue>
    </source>
</reference>
<dbReference type="GO" id="GO:0034728">
    <property type="term" value="P:nucleosome organization"/>
    <property type="evidence" value="ECO:0007669"/>
    <property type="project" value="TreeGrafter"/>
</dbReference>
<dbReference type="CDD" id="cd09918">
    <property type="entry name" value="SH2_Nterm_SPT6_like"/>
    <property type="match status" value="1"/>
</dbReference>
<dbReference type="InterPro" id="IPR010994">
    <property type="entry name" value="RuvA_2-like"/>
</dbReference>
<dbReference type="PANTHER" id="PTHR10145:SF6">
    <property type="entry name" value="TRANSCRIPTION ELONGATION FACTOR SPT6"/>
    <property type="match status" value="1"/>
</dbReference>
<keyword evidence="6" id="KW-0143">Chaperone</keyword>
<dbReference type="SMART" id="SM00316">
    <property type="entry name" value="S1"/>
    <property type="match status" value="1"/>
</dbReference>
<evidence type="ECO:0000256" key="3">
    <source>
        <dbReference type="ARBA" id="ARBA00020248"/>
    </source>
</evidence>
<feature type="compositionally biased region" description="Acidic residues" evidence="10">
    <location>
        <begin position="217"/>
        <end position="236"/>
    </location>
</feature>
<evidence type="ECO:0000256" key="2">
    <source>
        <dbReference type="ARBA" id="ARBA00009253"/>
    </source>
</evidence>
<evidence type="ECO:0000256" key="6">
    <source>
        <dbReference type="ARBA" id="ARBA00023186"/>
    </source>
</evidence>
<dbReference type="OrthoDB" id="343921at2759"/>
<keyword evidence="12" id="KW-0251">Elongation factor</keyword>
<dbReference type="InterPro" id="IPR035018">
    <property type="entry name" value="Spt6_SH2_C"/>
</dbReference>
<evidence type="ECO:0000256" key="7">
    <source>
        <dbReference type="ARBA" id="ARBA00023242"/>
    </source>
</evidence>
<feature type="compositionally biased region" description="Acidic residues" evidence="10">
    <location>
        <begin position="128"/>
        <end position="138"/>
    </location>
</feature>
<proteinExistence type="inferred from homology"/>
<dbReference type="FunFam" id="1.10.10.2740:FF:000001">
    <property type="entry name" value="Transcription elongation factor spt6"/>
    <property type="match status" value="1"/>
</dbReference>
<dbReference type="SUPFAM" id="SSF53098">
    <property type="entry name" value="Ribonuclease H-like"/>
    <property type="match status" value="1"/>
</dbReference>
<dbReference type="Gene3D" id="3.30.420.140">
    <property type="entry name" value="YqgF/RNase H-like domain"/>
    <property type="match status" value="1"/>
</dbReference>
<dbReference type="GO" id="GO:0031491">
    <property type="term" value="F:nucleosome binding"/>
    <property type="evidence" value="ECO:0007669"/>
    <property type="project" value="TreeGrafter"/>
</dbReference>
<dbReference type="InterPro" id="IPR003029">
    <property type="entry name" value="S1_domain"/>
</dbReference>
<feature type="compositionally biased region" description="Basic residues" evidence="10">
    <location>
        <begin position="179"/>
        <end position="188"/>
    </location>
</feature>
<dbReference type="SUPFAM" id="SSF158832">
    <property type="entry name" value="Tex N-terminal region-like"/>
    <property type="match status" value="1"/>
</dbReference>
<dbReference type="SUPFAM" id="SSF47781">
    <property type="entry name" value="RuvA domain 2-like"/>
    <property type="match status" value="2"/>
</dbReference>
<feature type="compositionally biased region" description="Acidic residues" evidence="10">
    <location>
        <begin position="154"/>
        <end position="170"/>
    </location>
</feature>
<dbReference type="InterPro" id="IPR055179">
    <property type="entry name" value="Tex-like_central_region"/>
</dbReference>
<dbReference type="Pfam" id="PF14632">
    <property type="entry name" value="SPT6_acidic"/>
    <property type="match status" value="1"/>
</dbReference>
<dbReference type="InterPro" id="IPR023319">
    <property type="entry name" value="Tex-like_HTH_dom_sf"/>
</dbReference>
<feature type="region of interest" description="Disordered" evidence="10">
    <location>
        <begin position="1"/>
        <end position="189"/>
    </location>
</feature>
<dbReference type="CDD" id="cd09928">
    <property type="entry name" value="SH2_Cterm_SPT6_like"/>
    <property type="match status" value="1"/>
</dbReference>
<dbReference type="Pfam" id="PF22706">
    <property type="entry name" value="Tex_central_region"/>
    <property type="match status" value="1"/>
</dbReference>
<feature type="region of interest" description="Disordered" evidence="10">
    <location>
        <begin position="486"/>
        <end position="540"/>
    </location>
</feature>
<dbReference type="Proteomes" id="UP001152320">
    <property type="component" value="Chromosome 4"/>
</dbReference>
<comment type="caution">
    <text evidence="12">The sequence shown here is derived from an EMBL/GenBank/DDBJ whole genome shotgun (WGS) entry which is preliminary data.</text>
</comment>
<feature type="compositionally biased region" description="Acidic residues" evidence="10">
    <location>
        <begin position="494"/>
        <end position="531"/>
    </location>
</feature>
<evidence type="ECO:0000259" key="11">
    <source>
        <dbReference type="PROSITE" id="PS50126"/>
    </source>
</evidence>
<organism evidence="12 13">
    <name type="scientific">Holothuria leucospilota</name>
    <name type="common">Black long sea cucumber</name>
    <name type="synonym">Mertensiothuria leucospilota</name>
    <dbReference type="NCBI Taxonomy" id="206669"/>
    <lineage>
        <taxon>Eukaryota</taxon>
        <taxon>Metazoa</taxon>
        <taxon>Echinodermata</taxon>
        <taxon>Eleutherozoa</taxon>
        <taxon>Echinozoa</taxon>
        <taxon>Holothuroidea</taxon>
        <taxon>Aspidochirotacea</taxon>
        <taxon>Aspidochirotida</taxon>
        <taxon>Holothuriidae</taxon>
        <taxon>Holothuria</taxon>
    </lineage>
</organism>
<dbReference type="FunFam" id="2.40.50.140:FF:000494">
    <property type="entry name" value="Suppressor of Ty 6 homolog"/>
    <property type="match status" value="1"/>
</dbReference>
<dbReference type="InterPro" id="IPR017072">
    <property type="entry name" value="TF_Spt6"/>
</dbReference>
<feature type="region of interest" description="Disordered" evidence="10">
    <location>
        <begin position="1315"/>
        <end position="1346"/>
    </location>
</feature>
<evidence type="ECO:0000313" key="13">
    <source>
        <dbReference type="Proteomes" id="UP001152320"/>
    </source>
</evidence>
<dbReference type="PIRSF" id="PIRSF036947">
    <property type="entry name" value="Spt6"/>
    <property type="match status" value="1"/>
</dbReference>
<dbReference type="InterPro" id="IPR036860">
    <property type="entry name" value="SH2_dom_sf"/>
</dbReference>
<comment type="similarity">
    <text evidence="2 9">Belongs to the SPT6 family.</text>
</comment>
<dbReference type="InterPro" id="IPR035420">
    <property type="entry name" value="Spt6_SH2"/>
</dbReference>
<evidence type="ECO:0000256" key="9">
    <source>
        <dbReference type="PIRNR" id="PIRNR036947"/>
    </source>
</evidence>
<comment type="subcellular location">
    <subcellularLocation>
        <location evidence="1 9">Nucleus</location>
    </subcellularLocation>
</comment>
<feature type="region of interest" description="Disordered" evidence="10">
    <location>
        <begin position="1636"/>
        <end position="1790"/>
    </location>
</feature>
<feature type="compositionally biased region" description="Acidic residues" evidence="10">
    <location>
        <begin position="7"/>
        <end position="56"/>
    </location>
</feature>
<evidence type="ECO:0000256" key="10">
    <source>
        <dbReference type="SAM" id="MobiDB-lite"/>
    </source>
</evidence>
<keyword evidence="7 9" id="KW-0539">Nucleus</keyword>
<dbReference type="PANTHER" id="PTHR10145">
    <property type="entry name" value="TRANSCRIPTION ELONGATION FACTOR SPT6"/>
    <property type="match status" value="1"/>
</dbReference>
<dbReference type="InterPro" id="IPR023323">
    <property type="entry name" value="Tex-like_dom_sf"/>
</dbReference>
<dbReference type="EMBL" id="JAIZAY010000004">
    <property type="protein sequence ID" value="KAJ8043140.1"/>
    <property type="molecule type" value="Genomic_DNA"/>
</dbReference>
<dbReference type="SMART" id="SM00252">
    <property type="entry name" value="SH2"/>
    <property type="match status" value="1"/>
</dbReference>
<dbReference type="GO" id="GO:0042393">
    <property type="term" value="F:histone binding"/>
    <property type="evidence" value="ECO:0007669"/>
    <property type="project" value="TreeGrafter"/>
</dbReference>
<dbReference type="FunFam" id="3.30.505.10:FF:000089">
    <property type="entry name" value="Transcription elongation factor spt6"/>
    <property type="match status" value="1"/>
</dbReference>
<feature type="compositionally biased region" description="Acidic residues" evidence="10">
    <location>
        <begin position="69"/>
        <end position="80"/>
    </location>
</feature>
<accession>A0A9Q1HEL5</accession>
<dbReference type="Pfam" id="PF14639">
    <property type="entry name" value="YqgF"/>
    <property type="match status" value="1"/>
</dbReference>
<evidence type="ECO:0000313" key="12">
    <source>
        <dbReference type="EMBL" id="KAJ8043140.1"/>
    </source>
</evidence>
<dbReference type="InterPro" id="IPR000980">
    <property type="entry name" value="SH2"/>
</dbReference>
<dbReference type="Gene3D" id="1.10.150.850">
    <property type="entry name" value="Spt6, helix-hairpin-helix domain"/>
    <property type="match status" value="1"/>
</dbReference>
<protein>
    <recommendedName>
        <fullName evidence="3">Transcription elongation factor SPT6</fullName>
    </recommendedName>
    <alternativeName>
        <fullName evidence="8">Transcription elongation factor spt6</fullName>
    </alternativeName>
</protein>
<gene>
    <name evidence="12" type="ORF">HOLleu_10103</name>
</gene>
<sequence>MDKESFFEEEADVSDEEDVPNSSDEEEEGEEDQENIPDLINDDVEEEAGEEDSDDEIVGRKKRRRDIDDRLEEDDFDLIEENLGVKIDRKKRRRVQQLSDEEDSGSEREDEGPNPEDEREAIAKEIFEGGEDDEEEAEERSRPQRPDPVAVQDEYAESESDESDPDDFIVDDNGQPISGKKKKGHKHKYTDAALQEAQDIFGVDFDFDEFQDYKDSDVDDEEEDYDVDYEEDEGEDMGQRRPKKAGRAKAPKKSIYDVFEPSDLERRHFTDFDEEIRTADIPERFQLRQVPITKADDAELEEEAEWIYRQAFVNPTISNQDIGDNSDGYFNNLHNRRPPRTKGKTREALHFIRNQNYEVPFIAFYRKEYVEPELNFNDLYRVYHWDAKWCQLKSRKDNLKKLLEKMQNYQYEVIANSDSEMLSDKVRPLTEADLDRLNDVDTVDKLKDVYMHFLLYYGRDIPKMQEMMKKKEKKKKTIKVIRKVKVKRPKEKPETEDKEEKEEGEEDDEEEEEVEEEVEEEMEVDDDEEETGGTTHDIKQANRNSMYGLCSEAGLDGLAKKYGLTPEQFGENLRDNYQRYDPEQHPAEPREAAMEYITSKFDVEERVLKAARYMVALQLAHDPMVRQCVRQTYYERAKISVKPTKKGFKEIDENHPCYSMKYLLNKQVKDLYMDQFLKLTQAEEEGLLTIKMSLDMEVRSNDNYGSHTFLDEIRQLYYRDEFSNHVQLWNEERGKALEIAFENILYPAFAKELRAKLIEEAKFGIMRHCSRQLYNWLKVSPYQADQQMDYDDDDDDDYESGRAGLRVLGVAHPPDLDAATFGVIIDGKGEVSEFLRLPHFLRRSRSWSERDRDLKQADIESLKKFLIEKKPHVVAVAAESRQTLDVIEDIKRCITELETEQQMAPINVELVDSNVANIFANSKTAETEFLEFPPCLRKAISVARRLQDPLQEFARLCNVDEDVLCLRFHPLQDLVSQELLNENLYQEFIFRANEVGVDINQALAHHHTSSTVQFICGLGARKGEALLRTLKQQNINLENRNQLVMGCQLGPTVFINCAGFIKIDTTSVGDSSDSYIEVLDSTRIHPETYEWARKMAVDALEYDESAEDANPAEALEEILDNPDKLKDLDLDAFAEELKRQGYGNKSITLYDIRAELNSRYKDFRVPYRAPSPEETFSLLTKETPETFYRGKMMVVKVQNIARRKPRTDQLEQANPIRDDETGYWQCPFCLRGDFPELSEVWSHFDGDKCPGQAMGVRVRLDNGLSGFIPTKFLSDKKVNNPEERVQPQMTLHARVSRIDIERFQVDLTCRSSDLRDERGEWTPPKDTYYDHETADSEKRQDEEQKEKISKSAYLKRVIIHPSFHNITFKQAESMMEGAEVGEVIIRPSSKGADHLTATWKIDDGIYQHIDVKEEGKDKDFNLGKSLLINDEEYEDLDEIIARHIQPMAAFVRDVQQHKYYRNTEGGNKEIMNKILSAEKKKNPSRIPYFMSFVKEYPGKFLLSYQPRNKPKHEYVTVTPDGFRYRGQVQSSINALHRWFKEHFRDPIPGVSYTPASTHRTPMSVLADGTPVAWGTTPLIQKTGTTFTGVYATPNMLSHTPRQTPGTPSINAAAAAARYSSFAGGSSYPYTTPQIMTPQYGGVQTPQTNSINRTPQINPARTPSYSRTPQYPTTPRQNQSGQNWRSTPSTAQQVVNAIQQVGQRTPQGSARATPNASAAAVDWAKQAAQWAKRRQAGRSPSVAPSPAYGRSPRVGSRGGMTPSSMAEPSPMVLATPASTVHGDATPLIDES</sequence>
<dbReference type="InterPro" id="IPR012340">
    <property type="entry name" value="NA-bd_OB-fold"/>
</dbReference>
<dbReference type="GO" id="GO:0003677">
    <property type="term" value="F:DNA binding"/>
    <property type="evidence" value="ECO:0007669"/>
    <property type="project" value="InterPro"/>
</dbReference>
<dbReference type="InterPro" id="IPR041692">
    <property type="entry name" value="HHH_9"/>
</dbReference>
<dbReference type="GO" id="GO:0008023">
    <property type="term" value="C:transcription elongation factor complex"/>
    <property type="evidence" value="ECO:0007669"/>
    <property type="project" value="TreeGrafter"/>
</dbReference>
<feature type="compositionally biased region" description="Low complexity" evidence="10">
    <location>
        <begin position="1709"/>
        <end position="1729"/>
    </location>
</feature>
<dbReference type="FunFam" id="1.10.10.650:FF:000002">
    <property type="entry name" value="Transcription elongation factor spt6"/>
    <property type="match status" value="1"/>
</dbReference>
<evidence type="ECO:0000256" key="4">
    <source>
        <dbReference type="ARBA" id="ARBA00022553"/>
    </source>
</evidence>